<dbReference type="PANTHER" id="PTHR48107:SF16">
    <property type="entry name" value="NADPH-DEPENDENT ALDEHYDE REDUCTASE 1, CHLOROPLASTIC"/>
    <property type="match status" value="1"/>
</dbReference>
<dbReference type="InterPro" id="IPR036291">
    <property type="entry name" value="NAD(P)-bd_dom_sf"/>
</dbReference>
<evidence type="ECO:0000256" key="3">
    <source>
        <dbReference type="ARBA" id="ARBA00023002"/>
    </source>
</evidence>
<dbReference type="PROSITE" id="PS00061">
    <property type="entry name" value="ADH_SHORT"/>
    <property type="match status" value="1"/>
</dbReference>
<accession>A0A9W4J138</accession>
<dbReference type="InterPro" id="IPR020904">
    <property type="entry name" value="Sc_DH/Rdtase_CS"/>
</dbReference>
<name>A0A9W4J138_9EURO</name>
<dbReference type="OrthoDB" id="47007at2759"/>
<protein>
    <submittedName>
        <fullName evidence="5">Uncharacterized protein</fullName>
    </submittedName>
</protein>
<keyword evidence="3" id="KW-0560">Oxidoreductase</keyword>
<organism evidence="5 6">
    <name type="scientific">Penicillium salamii</name>
    <dbReference type="NCBI Taxonomy" id="1612424"/>
    <lineage>
        <taxon>Eukaryota</taxon>
        <taxon>Fungi</taxon>
        <taxon>Dikarya</taxon>
        <taxon>Ascomycota</taxon>
        <taxon>Pezizomycotina</taxon>
        <taxon>Eurotiomycetes</taxon>
        <taxon>Eurotiomycetidae</taxon>
        <taxon>Eurotiales</taxon>
        <taxon>Aspergillaceae</taxon>
        <taxon>Penicillium</taxon>
    </lineage>
</organism>
<comment type="similarity">
    <text evidence="1">Belongs to the short-chain dehydrogenases/reductases (SDR) family.</text>
</comment>
<comment type="caution">
    <text evidence="5">The sequence shown here is derived from an EMBL/GenBank/DDBJ whole genome shotgun (WGS) entry which is preliminary data.</text>
</comment>
<dbReference type="EMBL" id="CAJVPA010000177">
    <property type="protein sequence ID" value="CAG8367321.1"/>
    <property type="molecule type" value="Genomic_DNA"/>
</dbReference>
<dbReference type="FunFam" id="3.40.50.720:FF:000084">
    <property type="entry name" value="Short-chain dehydrogenase reductase"/>
    <property type="match status" value="1"/>
</dbReference>
<evidence type="ECO:0000313" key="5">
    <source>
        <dbReference type="EMBL" id="CAG8367321.1"/>
    </source>
</evidence>
<dbReference type="SUPFAM" id="SSF51735">
    <property type="entry name" value="NAD(P)-binding Rossmann-fold domains"/>
    <property type="match status" value="1"/>
</dbReference>
<evidence type="ECO:0000256" key="2">
    <source>
        <dbReference type="ARBA" id="ARBA00022857"/>
    </source>
</evidence>
<evidence type="ECO:0000256" key="1">
    <source>
        <dbReference type="ARBA" id="ARBA00006484"/>
    </source>
</evidence>
<dbReference type="Gene3D" id="3.40.50.720">
    <property type="entry name" value="NAD(P)-binding Rossmann-like Domain"/>
    <property type="match status" value="1"/>
</dbReference>
<gene>
    <name evidence="5" type="ORF">PSALAMII_LOCUS4533</name>
</gene>
<dbReference type="PRINTS" id="PR00080">
    <property type="entry name" value="SDRFAMILY"/>
</dbReference>
<sequence length="330" mass="35875">MESSMGQHGAFQPAPTAQSQNKPGLESIMTKPSESTKLEGSGGFYEYTGSGKLKDKKALITGGDSGIGRSVAILMAREGADITIVYLPSEQPDAEATKASVEGENRTCLLVPGDLRDRNLCRHAVEEHVKKHGTLNILVNNASKQYMCKVFEDIDLDKTEDIFRTNIVQMIAMAKFALPHMNRGDSIINTSSIVALRGSGTMIDYAATKGAIISFTRALATYLIPKGIRVNAVAPGAIYTPIQVDTRDAQQMEGWGHKVGLGRPGEPSEVATSFIFLASADASLYCEWSKSQDGDHAPIFFFFSFSDSISPSRRANTVLLSPWRLKFLFV</sequence>
<proteinExistence type="inferred from homology"/>
<reference evidence="5" key="1">
    <citation type="submission" date="2021-07" db="EMBL/GenBank/DDBJ databases">
        <authorList>
            <person name="Branca A.L. A."/>
        </authorList>
    </citation>
    <scope>NUCLEOTIDE SEQUENCE</scope>
</reference>
<feature type="region of interest" description="Disordered" evidence="4">
    <location>
        <begin position="1"/>
        <end position="42"/>
    </location>
</feature>
<dbReference type="AlphaFoldDB" id="A0A9W4J138"/>
<dbReference type="InterPro" id="IPR002347">
    <property type="entry name" value="SDR_fam"/>
</dbReference>
<dbReference type="GO" id="GO:0016614">
    <property type="term" value="F:oxidoreductase activity, acting on CH-OH group of donors"/>
    <property type="evidence" value="ECO:0007669"/>
    <property type="project" value="UniProtKB-ARBA"/>
</dbReference>
<dbReference type="Pfam" id="PF13561">
    <property type="entry name" value="adh_short_C2"/>
    <property type="match status" value="1"/>
</dbReference>
<evidence type="ECO:0000256" key="4">
    <source>
        <dbReference type="SAM" id="MobiDB-lite"/>
    </source>
</evidence>
<dbReference type="PRINTS" id="PR00081">
    <property type="entry name" value="GDHRDH"/>
</dbReference>
<keyword evidence="2" id="KW-0521">NADP</keyword>
<dbReference type="PANTHER" id="PTHR48107">
    <property type="entry name" value="NADPH-DEPENDENT ALDEHYDE REDUCTASE-LIKE PROTEIN, CHLOROPLASTIC-RELATED"/>
    <property type="match status" value="1"/>
</dbReference>
<evidence type="ECO:0000313" key="6">
    <source>
        <dbReference type="Proteomes" id="UP001152646"/>
    </source>
</evidence>
<dbReference type="Proteomes" id="UP001152646">
    <property type="component" value="Unassembled WGS sequence"/>
</dbReference>